<dbReference type="InterPro" id="IPR016181">
    <property type="entry name" value="Acyl_CoA_acyltransferase"/>
</dbReference>
<dbReference type="GO" id="GO:0007064">
    <property type="term" value="P:mitotic sister chromatid cohesion"/>
    <property type="evidence" value="ECO:0007669"/>
    <property type="project" value="TreeGrafter"/>
</dbReference>
<evidence type="ECO:0000256" key="7">
    <source>
        <dbReference type="ARBA" id="ARBA00023242"/>
    </source>
</evidence>
<dbReference type="InterPro" id="IPR028005">
    <property type="entry name" value="AcTrfase_ESCO_Znf_dom"/>
</dbReference>
<keyword evidence="3" id="KW-0808">Transferase</keyword>
<gene>
    <name evidence="11" type="ORF">PDE001_LOCUS503</name>
</gene>
<evidence type="ECO:0000256" key="1">
    <source>
        <dbReference type="ARBA" id="ARBA00004123"/>
    </source>
</evidence>
<feature type="domain" description="N-acetyltransferase" evidence="10">
    <location>
        <begin position="144"/>
        <end position="303"/>
    </location>
</feature>
<protein>
    <recommendedName>
        <fullName evidence="10">N-acetyltransferase domain-containing protein</fullName>
    </recommendedName>
</protein>
<comment type="similarity">
    <text evidence="2">Belongs to the acetyltransferase family. ECO subfamily.</text>
</comment>
<evidence type="ECO:0000256" key="5">
    <source>
        <dbReference type="ARBA" id="ARBA00022771"/>
    </source>
</evidence>
<evidence type="ECO:0000256" key="9">
    <source>
        <dbReference type="ARBA" id="ARBA00023315"/>
    </source>
</evidence>
<comment type="subcellular location">
    <subcellularLocation>
        <location evidence="1">Nucleus</location>
    </subcellularLocation>
</comment>
<dbReference type="InterPro" id="IPR000182">
    <property type="entry name" value="GNAT_dom"/>
</dbReference>
<dbReference type="EMBL" id="CANTFM010000085">
    <property type="protein sequence ID" value="CAI5710783.1"/>
    <property type="molecule type" value="Genomic_DNA"/>
</dbReference>
<keyword evidence="4" id="KW-0479">Metal-binding</keyword>
<evidence type="ECO:0000313" key="11">
    <source>
        <dbReference type="EMBL" id="CAI5710783.1"/>
    </source>
</evidence>
<evidence type="ECO:0000256" key="8">
    <source>
        <dbReference type="ARBA" id="ARBA00023306"/>
    </source>
</evidence>
<keyword evidence="7" id="KW-0539">Nucleus</keyword>
<evidence type="ECO:0000256" key="4">
    <source>
        <dbReference type="ARBA" id="ARBA00022723"/>
    </source>
</evidence>
<dbReference type="GO" id="GO:0005634">
    <property type="term" value="C:nucleus"/>
    <property type="evidence" value="ECO:0007669"/>
    <property type="project" value="UniProtKB-SubCell"/>
</dbReference>
<evidence type="ECO:0000259" key="10">
    <source>
        <dbReference type="PROSITE" id="PS51186"/>
    </source>
</evidence>
<keyword evidence="5" id="KW-0863">Zinc-finger</keyword>
<evidence type="ECO:0000313" key="12">
    <source>
        <dbReference type="Proteomes" id="UP001162029"/>
    </source>
</evidence>
<keyword evidence="9" id="KW-0012">Acyltransferase</keyword>
<dbReference type="SUPFAM" id="SSF55729">
    <property type="entry name" value="Acyl-CoA N-acyltransferases (Nat)"/>
    <property type="match status" value="1"/>
</dbReference>
<proteinExistence type="inferred from homology"/>
<evidence type="ECO:0000256" key="2">
    <source>
        <dbReference type="ARBA" id="ARBA00005816"/>
    </source>
</evidence>
<dbReference type="Pfam" id="PF13880">
    <property type="entry name" value="Acetyltransf_13"/>
    <property type="match status" value="1"/>
</dbReference>
<dbReference type="GO" id="GO:0061733">
    <property type="term" value="F:protein-lysine-acetyltransferase activity"/>
    <property type="evidence" value="ECO:0007669"/>
    <property type="project" value="TreeGrafter"/>
</dbReference>
<dbReference type="GO" id="GO:0000785">
    <property type="term" value="C:chromatin"/>
    <property type="evidence" value="ECO:0007669"/>
    <property type="project" value="TreeGrafter"/>
</dbReference>
<dbReference type="PANTHER" id="PTHR45884:SF2">
    <property type="entry name" value="N-ACETYLTRANSFERASE ECO"/>
    <property type="match status" value="1"/>
</dbReference>
<name>A0AAV0T2R0_9STRA</name>
<dbReference type="Pfam" id="PF13878">
    <property type="entry name" value="zf-C2H2_3"/>
    <property type="match status" value="1"/>
</dbReference>
<comment type="caution">
    <text evidence="11">The sequence shown here is derived from an EMBL/GenBank/DDBJ whole genome shotgun (WGS) entry which is preliminary data.</text>
</comment>
<dbReference type="InterPro" id="IPR028009">
    <property type="entry name" value="ESCO_Acetyltransf_dom"/>
</dbReference>
<dbReference type="AlphaFoldDB" id="A0AAV0T2R0"/>
<dbReference type="PANTHER" id="PTHR45884">
    <property type="entry name" value="N-ACETYLTRANSFERASE ECO"/>
    <property type="match status" value="1"/>
</dbReference>
<reference evidence="11" key="1">
    <citation type="submission" date="2022-12" db="EMBL/GenBank/DDBJ databases">
        <authorList>
            <person name="Webb A."/>
        </authorList>
    </citation>
    <scope>NUCLEOTIDE SEQUENCE</scope>
    <source>
        <strain evidence="11">Pd1</strain>
    </source>
</reference>
<evidence type="ECO:0000256" key="6">
    <source>
        <dbReference type="ARBA" id="ARBA00022833"/>
    </source>
</evidence>
<accession>A0AAV0T2R0</accession>
<keyword evidence="8" id="KW-0131">Cell cycle</keyword>
<keyword evidence="6" id="KW-0862">Zinc</keyword>
<keyword evidence="12" id="KW-1185">Reference proteome</keyword>
<evidence type="ECO:0000256" key="3">
    <source>
        <dbReference type="ARBA" id="ARBA00022679"/>
    </source>
</evidence>
<sequence length="303" mass="34743">MTNVKETLMRHHDVMSTRKRRNNNSAEKCAEKKLRSSAMSLWLSSPVAPNRVVNLTITPAKTQEKSLSLSKQHPPTQSYIDVGQRDFGKHVTCLTCGLLYTAGEEEDEKQHQKFCKRMKRGVSFSKWKMERILKTFSDTRARILEIRRDDPRSHVKKLLEIKAVLDDALGFVLENVFLQRSHFVYIQDQQVVGCVNTERIAKAFTLDKSVSNMVKFDKESSIAEKGVFTASATSQLAIVGICQIWVHPSFRKRTIATRLVDIVREKSIYGMRVAKNVVAFAQPTRIGLQFAQKYMRPYDVLIY</sequence>
<dbReference type="GO" id="GO:0008270">
    <property type="term" value="F:zinc ion binding"/>
    <property type="evidence" value="ECO:0007669"/>
    <property type="project" value="UniProtKB-KW"/>
</dbReference>
<dbReference type="Proteomes" id="UP001162029">
    <property type="component" value="Unassembled WGS sequence"/>
</dbReference>
<dbReference type="PROSITE" id="PS51186">
    <property type="entry name" value="GNAT"/>
    <property type="match status" value="1"/>
</dbReference>
<organism evidence="11 12">
    <name type="scientific">Peronospora destructor</name>
    <dbReference type="NCBI Taxonomy" id="86335"/>
    <lineage>
        <taxon>Eukaryota</taxon>
        <taxon>Sar</taxon>
        <taxon>Stramenopiles</taxon>
        <taxon>Oomycota</taxon>
        <taxon>Peronosporomycetes</taxon>
        <taxon>Peronosporales</taxon>
        <taxon>Peronosporaceae</taxon>
        <taxon>Peronospora</taxon>
    </lineage>
</organism>